<dbReference type="InterPro" id="IPR015422">
    <property type="entry name" value="PyrdxlP-dep_Trfase_small"/>
</dbReference>
<dbReference type="PANTHER" id="PTHR42699:SF1">
    <property type="entry name" value="CYSTATHIONINE GAMMA-SYNTHASE-RELATED"/>
    <property type="match status" value="1"/>
</dbReference>
<protein>
    <submittedName>
        <fullName evidence="4">Cystathionine beta-lyase/cystathionine gamma-synthase</fullName>
    </submittedName>
</protein>
<dbReference type="SUPFAM" id="SSF53383">
    <property type="entry name" value="PLP-dependent transferases"/>
    <property type="match status" value="1"/>
</dbReference>
<comment type="caution">
    <text evidence="4">The sequence shown here is derived from an EMBL/GenBank/DDBJ whole genome shotgun (WGS) entry which is preliminary data.</text>
</comment>
<dbReference type="EMBL" id="LRRQ01000027">
    <property type="protein sequence ID" value="OAM91486.1"/>
    <property type="molecule type" value="Genomic_DNA"/>
</dbReference>
<dbReference type="InterPro" id="IPR051750">
    <property type="entry name" value="Trans-sulfuration_enzymes"/>
</dbReference>
<dbReference type="OrthoDB" id="262490at2"/>
<organism evidence="4 5">
    <name type="scientific">Termitidicoccus mucosus</name>
    <dbReference type="NCBI Taxonomy" id="1184151"/>
    <lineage>
        <taxon>Bacteria</taxon>
        <taxon>Pseudomonadati</taxon>
        <taxon>Verrucomicrobiota</taxon>
        <taxon>Opitutia</taxon>
        <taxon>Opitutales</taxon>
        <taxon>Opitutaceae</taxon>
        <taxon>Termitidicoccus</taxon>
    </lineage>
</organism>
<dbReference type="AlphaFoldDB" id="A0A178IQH0"/>
<dbReference type="RefSeq" id="WP_068769754.1">
    <property type="nucleotide sequence ID" value="NZ_CP109796.1"/>
</dbReference>
<name>A0A178IQH0_9BACT</name>
<gene>
    <name evidence="4" type="ORF">AW736_03140</name>
</gene>
<evidence type="ECO:0000313" key="5">
    <source>
        <dbReference type="Proteomes" id="UP000078486"/>
    </source>
</evidence>
<dbReference type="InterPro" id="IPR000277">
    <property type="entry name" value="Cys/Met-Metab_PyrdxlP-dep_enz"/>
</dbReference>
<dbReference type="PANTHER" id="PTHR42699">
    <property type="match status" value="1"/>
</dbReference>
<evidence type="ECO:0000256" key="3">
    <source>
        <dbReference type="RuleBase" id="RU362118"/>
    </source>
</evidence>
<accession>A0A178IQH0</accession>
<proteinExistence type="inferred from homology"/>
<dbReference type="GO" id="GO:0030170">
    <property type="term" value="F:pyridoxal phosphate binding"/>
    <property type="evidence" value="ECO:0007669"/>
    <property type="project" value="InterPro"/>
</dbReference>
<dbReference type="Pfam" id="PF01053">
    <property type="entry name" value="Cys_Met_Meta_PP"/>
    <property type="match status" value="1"/>
</dbReference>
<dbReference type="InterPro" id="IPR015424">
    <property type="entry name" value="PyrdxlP-dep_Trfase"/>
</dbReference>
<dbReference type="GO" id="GO:0016829">
    <property type="term" value="F:lyase activity"/>
    <property type="evidence" value="ECO:0007669"/>
    <property type="project" value="UniProtKB-KW"/>
</dbReference>
<keyword evidence="5" id="KW-1185">Reference proteome</keyword>
<sequence length="500" mass="54325">MSALAHIPLGQRIPASIHGVSCSLPTMRAVIGYETKDPGVVLHMHGGYPRFVQHPYLRRAAEHAADALGLKDHQIWLTSSLRAAEALRAWLAPAPARVITHEHLGGVAFPADPDTFARAKTFLQHTGTLLSSREAEDYLWRAGLLAGRQEEEVFDGYAPARVKGVVARAFGADPAGDVFLTNSGMNAVHAAFSAADAVQRARGRTRWVQLGWLYLDTIAILQKFTREPARDYHFQSDVFDLRALERLFAEHGGEIAGVITEVPTNPLIQTPDLAAVCALCRAHGAVFIVDPTIASPLNIDVLPHADLAANSLTKFAACEGDVIAGAVVVNPASPWAETFRREVPGRLEPLYSRDLGRLAEQISGYAPLIEKINRSTPAVVEFLEKHPRVREVYWSLHPGSRDNYLKLARAPDAVGGMVSFTIDGPLDGFYDRVRLPKGASFGMNNSLISPFIYLAHYDLVTSESGRETLRRAGLPADLLRLSVGAEPVDEIIAALAEALG</sequence>
<evidence type="ECO:0000256" key="2">
    <source>
        <dbReference type="ARBA" id="ARBA00022898"/>
    </source>
</evidence>
<dbReference type="GO" id="GO:0003962">
    <property type="term" value="F:cystathionine gamma-synthase activity"/>
    <property type="evidence" value="ECO:0007669"/>
    <property type="project" value="TreeGrafter"/>
</dbReference>
<dbReference type="STRING" id="1184151.AW736_03140"/>
<evidence type="ECO:0000313" key="4">
    <source>
        <dbReference type="EMBL" id="OAM91486.1"/>
    </source>
</evidence>
<keyword evidence="2 3" id="KW-0663">Pyridoxal phosphate</keyword>
<dbReference type="InterPro" id="IPR015421">
    <property type="entry name" value="PyrdxlP-dep_Trfase_major"/>
</dbReference>
<dbReference type="GO" id="GO:0019346">
    <property type="term" value="P:transsulfuration"/>
    <property type="evidence" value="ECO:0007669"/>
    <property type="project" value="InterPro"/>
</dbReference>
<comment type="cofactor">
    <cofactor evidence="1 3">
        <name>pyridoxal 5'-phosphate</name>
        <dbReference type="ChEBI" id="CHEBI:597326"/>
    </cofactor>
</comment>
<evidence type="ECO:0000256" key="1">
    <source>
        <dbReference type="ARBA" id="ARBA00001933"/>
    </source>
</evidence>
<dbReference type="Proteomes" id="UP000078486">
    <property type="component" value="Unassembled WGS sequence"/>
</dbReference>
<dbReference type="Gene3D" id="3.90.1150.10">
    <property type="entry name" value="Aspartate Aminotransferase, domain 1"/>
    <property type="match status" value="1"/>
</dbReference>
<dbReference type="Gene3D" id="3.40.640.10">
    <property type="entry name" value="Type I PLP-dependent aspartate aminotransferase-like (Major domain)"/>
    <property type="match status" value="1"/>
</dbReference>
<comment type="similarity">
    <text evidence="3">Belongs to the trans-sulfuration enzymes family.</text>
</comment>
<reference evidence="4 5" key="1">
    <citation type="submission" date="2016-01" db="EMBL/GenBank/DDBJ databases">
        <title>High potential of lignocellulose degradation of a new Verrucomicrobia species.</title>
        <authorList>
            <person name="Wang Y."/>
            <person name="Shi Y."/>
            <person name="Qiu Z."/>
            <person name="Liu S."/>
            <person name="Yang H."/>
        </authorList>
    </citation>
    <scope>NUCLEOTIDE SEQUENCE [LARGE SCALE GENOMIC DNA]</scope>
    <source>
        <strain evidence="4 5">TSB47</strain>
    </source>
</reference>
<keyword evidence="4" id="KW-0456">Lyase</keyword>